<feature type="coiled-coil region" evidence="10">
    <location>
        <begin position="224"/>
        <end position="280"/>
    </location>
</feature>
<dbReference type="RefSeq" id="WP_089412484.1">
    <property type="nucleotide sequence ID" value="NZ_FZQA01000004.1"/>
</dbReference>
<keyword evidence="7 9" id="KW-1133">Transmembrane helix</keyword>
<evidence type="ECO:0000256" key="7">
    <source>
        <dbReference type="ARBA" id="ARBA00022989"/>
    </source>
</evidence>
<feature type="coiled-coil region" evidence="10">
    <location>
        <begin position="149"/>
        <end position="178"/>
    </location>
</feature>
<dbReference type="PANTHER" id="PTHR30386">
    <property type="entry name" value="MEMBRANE FUSION SUBUNIT OF EMRAB-TOLC MULTIDRUG EFFLUX PUMP"/>
    <property type="match status" value="1"/>
</dbReference>
<evidence type="ECO:0000256" key="1">
    <source>
        <dbReference type="ARBA" id="ARBA00004377"/>
    </source>
</evidence>
<comment type="similarity">
    <text evidence="2 9">Belongs to the membrane fusion protein (MFP) (TC 8.A.1) family.</text>
</comment>
<evidence type="ECO:0000256" key="8">
    <source>
        <dbReference type="ARBA" id="ARBA00023136"/>
    </source>
</evidence>
<keyword evidence="14" id="KW-1185">Reference proteome</keyword>
<keyword evidence="6 9" id="KW-0812">Transmembrane</keyword>
<organism evidence="13 14">
    <name type="scientific">Amphiplicatus metriothermophilus</name>
    <dbReference type="NCBI Taxonomy" id="1519374"/>
    <lineage>
        <taxon>Bacteria</taxon>
        <taxon>Pseudomonadati</taxon>
        <taxon>Pseudomonadota</taxon>
        <taxon>Alphaproteobacteria</taxon>
        <taxon>Parvularculales</taxon>
        <taxon>Parvularculaceae</taxon>
        <taxon>Amphiplicatus</taxon>
    </lineage>
</organism>
<dbReference type="Gene3D" id="2.40.30.170">
    <property type="match status" value="1"/>
</dbReference>
<evidence type="ECO:0000256" key="3">
    <source>
        <dbReference type="ARBA" id="ARBA00022448"/>
    </source>
</evidence>
<evidence type="ECO:0000259" key="12">
    <source>
        <dbReference type="Pfam" id="PF26002"/>
    </source>
</evidence>
<proteinExistence type="inferred from homology"/>
<accession>A0A239PVG0</accession>
<evidence type="ECO:0000259" key="11">
    <source>
        <dbReference type="Pfam" id="PF25994"/>
    </source>
</evidence>
<dbReference type="OrthoDB" id="9810980at2"/>
<keyword evidence="3 9" id="KW-0813">Transport</keyword>
<feature type="domain" description="AprE-like long alpha-helical hairpin" evidence="11">
    <location>
        <begin position="104"/>
        <end position="280"/>
    </location>
</feature>
<dbReference type="PANTHER" id="PTHR30386:SF26">
    <property type="entry name" value="TRANSPORT PROTEIN COMB"/>
    <property type="match status" value="1"/>
</dbReference>
<evidence type="ECO:0000256" key="4">
    <source>
        <dbReference type="ARBA" id="ARBA00022475"/>
    </source>
</evidence>
<dbReference type="InterPro" id="IPR050739">
    <property type="entry name" value="MFP"/>
</dbReference>
<protein>
    <recommendedName>
        <fullName evidence="9">Membrane fusion protein (MFP) family protein</fullName>
    </recommendedName>
</protein>
<dbReference type="InterPro" id="IPR058781">
    <property type="entry name" value="HH_AprE-like"/>
</dbReference>
<feature type="transmembrane region" description="Helical" evidence="9">
    <location>
        <begin position="20"/>
        <end position="40"/>
    </location>
</feature>
<evidence type="ECO:0000313" key="14">
    <source>
        <dbReference type="Proteomes" id="UP000198346"/>
    </source>
</evidence>
<dbReference type="PRINTS" id="PR01490">
    <property type="entry name" value="RTXTOXIND"/>
</dbReference>
<evidence type="ECO:0000256" key="2">
    <source>
        <dbReference type="ARBA" id="ARBA00009477"/>
    </source>
</evidence>
<dbReference type="NCBIfam" id="TIGR01843">
    <property type="entry name" value="type_I_hlyD"/>
    <property type="match status" value="1"/>
</dbReference>
<keyword evidence="10" id="KW-0175">Coiled coil</keyword>
<comment type="subcellular location">
    <subcellularLocation>
        <location evidence="1 9">Cell inner membrane</location>
        <topology evidence="1 9">Single-pass membrane protein</topology>
    </subcellularLocation>
</comment>
<dbReference type="EMBL" id="FZQA01000004">
    <property type="protein sequence ID" value="SNT74108.1"/>
    <property type="molecule type" value="Genomic_DNA"/>
</dbReference>
<dbReference type="InterPro" id="IPR010129">
    <property type="entry name" value="T1SS_HlyD"/>
</dbReference>
<sequence length="435" mass="47321">MTQREDLAVEEVLPIEPARAAQILLYVIAGLFVVALLWAATAKLDRVTRGEGRVVPSNQLQEVQYLEGGIIKEILVAAGDEVKAGQVLVRLDPTQFNAEFLKGREGYHALAARVRRLEAEVAGGPFVVPPDIARAAPDVAADEQALYAARRAERAAALEVEQAKLAQREQALEDAKAAEKYAREALKLAAEEAQMMDALVEKGIEPQMERLRARQREATARSELKRAQIAVERAALEVGEARNQLLRIESGFSAAAADELAKAKAELAELSGGLPALEDRVARTDVRAPIGGVVNRVLVSTIGGVVQPGQTIVEIVPSEDTLLVEARIKPADIGFLRIGQEARVRLTAYDSSRYGALKGRIEHISPDAIADEEKGERYYLIKVRTDSNVMTTRDGELRILPGMAAEVDILNGKRTVLAYLLKPVADVQSKALREQ</sequence>
<reference evidence="13 14" key="1">
    <citation type="submission" date="2017-07" db="EMBL/GenBank/DDBJ databases">
        <authorList>
            <person name="Sun Z.S."/>
            <person name="Albrecht U."/>
            <person name="Echele G."/>
            <person name="Lee C.C."/>
        </authorList>
    </citation>
    <scope>NUCLEOTIDE SEQUENCE [LARGE SCALE GENOMIC DNA]</scope>
    <source>
        <strain evidence="13 14">CGMCC 1.12710</strain>
    </source>
</reference>
<evidence type="ECO:0000313" key="13">
    <source>
        <dbReference type="EMBL" id="SNT74108.1"/>
    </source>
</evidence>
<dbReference type="AlphaFoldDB" id="A0A239PVG0"/>
<dbReference type="InterPro" id="IPR058982">
    <property type="entry name" value="Beta-barrel_AprE"/>
</dbReference>
<evidence type="ECO:0000256" key="5">
    <source>
        <dbReference type="ARBA" id="ARBA00022519"/>
    </source>
</evidence>
<dbReference type="GO" id="GO:0005886">
    <property type="term" value="C:plasma membrane"/>
    <property type="evidence" value="ECO:0007669"/>
    <property type="project" value="UniProtKB-SubCell"/>
</dbReference>
<keyword evidence="5 9" id="KW-0997">Cell inner membrane</keyword>
<dbReference type="SUPFAM" id="SSF111369">
    <property type="entry name" value="HlyD-like secretion proteins"/>
    <property type="match status" value="1"/>
</dbReference>
<feature type="domain" description="AprE-like beta-barrel" evidence="12">
    <location>
        <begin position="322"/>
        <end position="411"/>
    </location>
</feature>
<evidence type="ECO:0000256" key="9">
    <source>
        <dbReference type="RuleBase" id="RU365093"/>
    </source>
</evidence>
<name>A0A239PVG0_9PROT</name>
<dbReference type="Proteomes" id="UP000198346">
    <property type="component" value="Unassembled WGS sequence"/>
</dbReference>
<keyword evidence="8 9" id="KW-0472">Membrane</keyword>
<dbReference type="Pfam" id="PF25994">
    <property type="entry name" value="HH_AprE"/>
    <property type="match status" value="1"/>
</dbReference>
<evidence type="ECO:0000256" key="10">
    <source>
        <dbReference type="SAM" id="Coils"/>
    </source>
</evidence>
<dbReference type="Pfam" id="PF26002">
    <property type="entry name" value="Beta-barrel_AprE"/>
    <property type="match status" value="1"/>
</dbReference>
<dbReference type="GO" id="GO:0015031">
    <property type="term" value="P:protein transport"/>
    <property type="evidence" value="ECO:0007669"/>
    <property type="project" value="InterPro"/>
</dbReference>
<keyword evidence="4 9" id="KW-1003">Cell membrane</keyword>
<gene>
    <name evidence="13" type="ORF">SAMN06297382_2014</name>
</gene>
<evidence type="ECO:0000256" key="6">
    <source>
        <dbReference type="ARBA" id="ARBA00022692"/>
    </source>
</evidence>
<dbReference type="Gene3D" id="2.40.50.100">
    <property type="match status" value="2"/>
</dbReference>